<dbReference type="EMBL" id="JAVREV010000001">
    <property type="protein sequence ID" value="MDT0441064.1"/>
    <property type="molecule type" value="Genomic_DNA"/>
</dbReference>
<dbReference type="RefSeq" id="WP_311614557.1">
    <property type="nucleotide sequence ID" value="NZ_JAVREV010000001.1"/>
</dbReference>
<name>A0ABU2RXW6_9ACTN</name>
<keyword evidence="2" id="KW-0472">Membrane</keyword>
<keyword evidence="2" id="KW-1133">Transmembrane helix</keyword>
<keyword evidence="2" id="KW-0812">Transmembrane</keyword>
<evidence type="ECO:0000313" key="3">
    <source>
        <dbReference type="EMBL" id="MDT0441064.1"/>
    </source>
</evidence>
<proteinExistence type="predicted"/>
<evidence type="ECO:0008006" key="5">
    <source>
        <dbReference type="Google" id="ProtNLM"/>
    </source>
</evidence>
<organism evidence="3 4">
    <name type="scientific">Streptomyces johnsoniae</name>
    <dbReference type="NCBI Taxonomy" id="3075532"/>
    <lineage>
        <taxon>Bacteria</taxon>
        <taxon>Bacillati</taxon>
        <taxon>Actinomycetota</taxon>
        <taxon>Actinomycetes</taxon>
        <taxon>Kitasatosporales</taxon>
        <taxon>Streptomycetaceae</taxon>
        <taxon>Streptomyces</taxon>
    </lineage>
</organism>
<feature type="region of interest" description="Disordered" evidence="1">
    <location>
        <begin position="1"/>
        <end position="34"/>
    </location>
</feature>
<protein>
    <recommendedName>
        <fullName evidence="5">DUF4190 domain-containing protein</fullName>
    </recommendedName>
</protein>
<sequence>MTADPQPVPFRPPAGAVPLPAQAPPFPRPYPPPPPRNGAGTAALVCGAVSAALCWTFTLSALALLPGLLAIVFGAVGLVRARRGTATNRGVALGGLWSGAGGLVVGAVLTWLFVAWLDEVVPVESAAGAEYLAAAGEEVVFGDGVTVTVAEPRLDPFSGAVSVAVRVTNEGRGTADLRGFDLAAAADGEPIDGGDVRYGADDLRDRLAPGEHTEVSYRVALPGPATYLGVDFSPGGDYEFGCWDLSLPGGAGAGADGPGGGIDV</sequence>
<reference evidence="4" key="1">
    <citation type="submission" date="2023-07" db="EMBL/GenBank/DDBJ databases">
        <title>30 novel species of actinomycetes from the DSMZ collection.</title>
        <authorList>
            <person name="Nouioui I."/>
        </authorList>
    </citation>
    <scope>NUCLEOTIDE SEQUENCE [LARGE SCALE GENOMIC DNA]</scope>
    <source>
        <strain evidence="4">DSM 41886</strain>
    </source>
</reference>
<evidence type="ECO:0000313" key="4">
    <source>
        <dbReference type="Proteomes" id="UP001183615"/>
    </source>
</evidence>
<keyword evidence="4" id="KW-1185">Reference proteome</keyword>
<dbReference type="Proteomes" id="UP001183615">
    <property type="component" value="Unassembled WGS sequence"/>
</dbReference>
<feature type="compositionally biased region" description="Pro residues" evidence="1">
    <location>
        <begin position="21"/>
        <end position="34"/>
    </location>
</feature>
<feature type="compositionally biased region" description="Pro residues" evidence="1">
    <location>
        <begin position="1"/>
        <end position="12"/>
    </location>
</feature>
<feature type="transmembrane region" description="Helical" evidence="2">
    <location>
        <begin position="91"/>
        <end position="117"/>
    </location>
</feature>
<comment type="caution">
    <text evidence="3">The sequence shown here is derived from an EMBL/GenBank/DDBJ whole genome shotgun (WGS) entry which is preliminary data.</text>
</comment>
<evidence type="ECO:0000256" key="1">
    <source>
        <dbReference type="SAM" id="MobiDB-lite"/>
    </source>
</evidence>
<gene>
    <name evidence="3" type="ORF">RM779_00395</name>
</gene>
<feature type="transmembrane region" description="Helical" evidence="2">
    <location>
        <begin position="57"/>
        <end position="79"/>
    </location>
</feature>
<evidence type="ECO:0000256" key="2">
    <source>
        <dbReference type="SAM" id="Phobius"/>
    </source>
</evidence>
<accession>A0ABU2RXW6</accession>